<comment type="similarity">
    <text evidence="1">Belongs to the enoyl-CoA hydratase/isomerase family.</text>
</comment>
<dbReference type="Gene3D" id="3.90.226.10">
    <property type="entry name" value="2-enoyl-CoA Hydratase, Chain A, domain 1"/>
    <property type="match status" value="1"/>
</dbReference>
<reference evidence="2 3" key="1">
    <citation type="submission" date="2016-11" db="EMBL/GenBank/DDBJ databases">
        <title>Genome sequences of unsequenced Mycobacteria.</title>
        <authorList>
            <person name="Greninger A.L."/>
            <person name="Fang F."/>
            <person name="Jerome K.R."/>
        </authorList>
    </citation>
    <scope>NUCLEOTIDE SEQUENCE [LARGE SCALE GENOMIC DNA]</scope>
    <source>
        <strain evidence="2 3">M11</strain>
    </source>
</reference>
<evidence type="ECO:0000313" key="2">
    <source>
        <dbReference type="EMBL" id="OJZ76111.1"/>
    </source>
</evidence>
<comment type="caution">
    <text evidence="2">The sequence shown here is derived from an EMBL/GenBank/DDBJ whole genome shotgun (WGS) entry which is preliminary data.</text>
</comment>
<dbReference type="GO" id="GO:0003824">
    <property type="term" value="F:catalytic activity"/>
    <property type="evidence" value="ECO:0007669"/>
    <property type="project" value="UniProtKB-ARBA"/>
</dbReference>
<dbReference type="AlphaFoldDB" id="A0A1Q4I2B5"/>
<organism evidence="2 3">
    <name type="scientific">Mycobacterium paraffinicum</name>
    <dbReference type="NCBI Taxonomy" id="53378"/>
    <lineage>
        <taxon>Bacteria</taxon>
        <taxon>Bacillati</taxon>
        <taxon>Actinomycetota</taxon>
        <taxon>Actinomycetes</taxon>
        <taxon>Mycobacteriales</taxon>
        <taxon>Mycobacteriaceae</taxon>
        <taxon>Mycobacterium</taxon>
    </lineage>
</organism>
<dbReference type="Pfam" id="PF00378">
    <property type="entry name" value="ECH_1"/>
    <property type="match status" value="1"/>
</dbReference>
<gene>
    <name evidence="2" type="ORF">BRW65_01350</name>
</gene>
<dbReference type="RefSeq" id="WP_073870345.1">
    <property type="nucleotide sequence ID" value="NZ_MPNT01000001.1"/>
</dbReference>
<sequence length="252" mass="27537">MNRTFAEYSRLYRHVAMRRDGGIIELRLHTDGGPLVWGAGPHQELGHCFGDVGADRDNKVVILTGSGNTFLRALDNSWVGPMTPEKWDRIHSDGIRLLTALLAIPVPVIGAVNGPATVHAELAVLSDITLAADTAYFQDAPHFRYGTVPGDGVHVVWPALLGPNRARYFLLTAQKIDAVEALHLGVVNEVLPEVDLMDRAWEHARMLAGQHEVALRCTRAALVNDLRRKLADGLGHGLALEGLTAYATWPQK</sequence>
<dbReference type="InterPro" id="IPR001753">
    <property type="entry name" value="Enoyl-CoA_hydra/iso"/>
</dbReference>
<dbReference type="PANTHER" id="PTHR43802:SF1">
    <property type="entry name" value="IP11341P-RELATED"/>
    <property type="match status" value="1"/>
</dbReference>
<dbReference type="CDD" id="cd06558">
    <property type="entry name" value="crotonase-like"/>
    <property type="match status" value="1"/>
</dbReference>
<keyword evidence="3" id="KW-1185">Reference proteome</keyword>
<evidence type="ECO:0000256" key="1">
    <source>
        <dbReference type="ARBA" id="ARBA00005254"/>
    </source>
</evidence>
<evidence type="ECO:0000313" key="3">
    <source>
        <dbReference type="Proteomes" id="UP000186438"/>
    </source>
</evidence>
<dbReference type="PANTHER" id="PTHR43802">
    <property type="entry name" value="ENOYL-COA HYDRATASE"/>
    <property type="match status" value="1"/>
</dbReference>
<dbReference type="InterPro" id="IPR029045">
    <property type="entry name" value="ClpP/crotonase-like_dom_sf"/>
</dbReference>
<dbReference type="EMBL" id="MPNT01000001">
    <property type="protein sequence ID" value="OJZ76111.1"/>
    <property type="molecule type" value="Genomic_DNA"/>
</dbReference>
<accession>A0A1Q4I2B5</accession>
<dbReference type="Proteomes" id="UP000186438">
    <property type="component" value="Unassembled WGS sequence"/>
</dbReference>
<dbReference type="STRING" id="53378.BRW65_01350"/>
<proteinExistence type="inferred from homology"/>
<dbReference type="SUPFAM" id="SSF52096">
    <property type="entry name" value="ClpP/crotonase"/>
    <property type="match status" value="1"/>
</dbReference>
<name>A0A1Q4I2B5_9MYCO</name>
<evidence type="ECO:0008006" key="4">
    <source>
        <dbReference type="Google" id="ProtNLM"/>
    </source>
</evidence>
<dbReference type="OrthoDB" id="9807606at2"/>
<protein>
    <recommendedName>
        <fullName evidence="4">Enoyl-CoA hydratase</fullName>
    </recommendedName>
</protein>